<feature type="compositionally biased region" description="Low complexity" evidence="3">
    <location>
        <begin position="73"/>
        <end position="82"/>
    </location>
</feature>
<dbReference type="Gene3D" id="3.30.420.40">
    <property type="match status" value="3"/>
</dbReference>
<dbReference type="CDD" id="cd10170">
    <property type="entry name" value="ASKHA_NBD_HSP70"/>
    <property type="match status" value="1"/>
</dbReference>
<dbReference type="RefSeq" id="XP_066714647.1">
    <property type="nucleotide sequence ID" value="XM_066859160.1"/>
</dbReference>
<gene>
    <name evidence="4" type="ORF">PG994_007751</name>
</gene>
<dbReference type="Proteomes" id="UP001480595">
    <property type="component" value="Unassembled WGS sequence"/>
</dbReference>
<feature type="region of interest" description="Disordered" evidence="3">
    <location>
        <begin position="1"/>
        <end position="195"/>
    </location>
</feature>
<dbReference type="GeneID" id="92092223"/>
<keyword evidence="2" id="KW-0067">ATP-binding</keyword>
<dbReference type="SUPFAM" id="SSF53067">
    <property type="entry name" value="Actin-like ATPase domain"/>
    <property type="match status" value="2"/>
</dbReference>
<name>A0ABR1UTM0_9PEZI</name>
<dbReference type="PANTHER" id="PTHR14187">
    <property type="entry name" value="ALPHA KINASE/ELONGATION FACTOR 2 KINASE"/>
    <property type="match status" value="1"/>
</dbReference>
<dbReference type="InterPro" id="IPR013126">
    <property type="entry name" value="Hsp_70_fam"/>
</dbReference>
<sequence length="740" mass="80458">MSSSLNSRFKGLGFGKRKSTASIPPSQDNIAPPTSATPPPSGQGPSAISTGQPGPPQIQQQFPRPGPAPSIASSSSQQSLQQTMNHPGAGPRPPSYTANFNPGGHPPPVGRMSPQAVQGPARTPPSQMVGGPPPINTGAPVPGYPPQMQMQPGGPPPIQGGPPGYAGATGYPPPAPPQNQGSAMQQFGRPAAEVEGSSRSKAQLIVGIDFGTTFSGVAFAFATNNEAKEDIITEWPGAGSYTKQKIPTVLYYDQYQKVVGWGPDIADALAPTGYPKPGVQKSEIDVAADYLFKLRQAMRAALQKTLGEVFNREERNIRYYLTVPAIWNDAGKAATRAAAIQAGFLRDENDNRLTLVSEPEAAALFCSKTGLLNIKVHDAVLIVDCGGGTVDLIAYEVEDENPFTVAECTAGSGDSCGSTALNRNFSNILRTKIRKMKLPDGSKTAGRVYAKCIMDFENRIKADFRNNGQKWAVDVGIEAEFPEAGIEEGYMTFTNEEILQCFEPVVNRILELVRNQIIAIQAQNRTLQNILVVGGFGASEYLFQQIKLHVPPQFQAKVVRPMDSVAAIVKGAVTAGITERVVTHRVARRHYLMATLQPFKEGYHPEAYRVPSLDGKDRCKFTRQIFVQKGQKVKIGEPVKVSFFRQVAPGATLMYEDILYACDDDVCPEYTKDPRIKEVVTLTSDLSRKNLEKDFERMDTPQGTFYRVYFDIYLTLDGSEFSAELVCQGEVMGRCRARFR</sequence>
<evidence type="ECO:0000256" key="3">
    <source>
        <dbReference type="SAM" id="MobiDB-lite"/>
    </source>
</evidence>
<dbReference type="InterPro" id="IPR043129">
    <property type="entry name" value="ATPase_NBD"/>
</dbReference>
<keyword evidence="4" id="KW-0346">Stress response</keyword>
<evidence type="ECO:0000313" key="4">
    <source>
        <dbReference type="EMBL" id="KAK8061385.1"/>
    </source>
</evidence>
<keyword evidence="1" id="KW-0547">Nucleotide-binding</keyword>
<accession>A0ABR1UTM0</accession>
<evidence type="ECO:0000256" key="2">
    <source>
        <dbReference type="ARBA" id="ARBA00022840"/>
    </source>
</evidence>
<comment type="caution">
    <text evidence="4">The sequence shown here is derived from an EMBL/GenBank/DDBJ whole genome shotgun (WGS) entry which is preliminary data.</text>
</comment>
<evidence type="ECO:0000256" key="1">
    <source>
        <dbReference type="ARBA" id="ARBA00022741"/>
    </source>
</evidence>
<keyword evidence="5" id="KW-1185">Reference proteome</keyword>
<dbReference type="EMBL" id="JAQQWL010000008">
    <property type="protein sequence ID" value="KAK8061385.1"/>
    <property type="molecule type" value="Genomic_DNA"/>
</dbReference>
<feature type="compositionally biased region" description="Polar residues" evidence="3">
    <location>
        <begin position="20"/>
        <end position="29"/>
    </location>
</feature>
<evidence type="ECO:0000313" key="5">
    <source>
        <dbReference type="Proteomes" id="UP001480595"/>
    </source>
</evidence>
<dbReference type="Pfam" id="PF00012">
    <property type="entry name" value="HSP70"/>
    <property type="match status" value="1"/>
</dbReference>
<protein>
    <submittedName>
        <fullName evidence="4">Heat shock protein Hsp70</fullName>
    </submittedName>
</protein>
<dbReference type="PRINTS" id="PR00301">
    <property type="entry name" value="HEATSHOCK70"/>
</dbReference>
<dbReference type="Gene3D" id="3.90.640.10">
    <property type="entry name" value="Actin, Chain A, domain 4"/>
    <property type="match status" value="1"/>
</dbReference>
<organism evidence="4 5">
    <name type="scientific">Apiospora phragmitis</name>
    <dbReference type="NCBI Taxonomy" id="2905665"/>
    <lineage>
        <taxon>Eukaryota</taxon>
        <taxon>Fungi</taxon>
        <taxon>Dikarya</taxon>
        <taxon>Ascomycota</taxon>
        <taxon>Pezizomycotina</taxon>
        <taxon>Sordariomycetes</taxon>
        <taxon>Xylariomycetidae</taxon>
        <taxon>Amphisphaeriales</taxon>
        <taxon>Apiosporaceae</taxon>
        <taxon>Apiospora</taxon>
    </lineage>
</organism>
<reference evidence="4 5" key="1">
    <citation type="submission" date="2023-01" db="EMBL/GenBank/DDBJ databases">
        <title>Analysis of 21 Apiospora genomes using comparative genomics revels a genus with tremendous synthesis potential of carbohydrate active enzymes and secondary metabolites.</title>
        <authorList>
            <person name="Sorensen T."/>
        </authorList>
    </citation>
    <scope>NUCLEOTIDE SEQUENCE [LARGE SCALE GENOMIC DNA]</scope>
    <source>
        <strain evidence="4 5">CBS 135458</strain>
    </source>
</reference>
<proteinExistence type="predicted"/>
<dbReference type="PANTHER" id="PTHR14187:SF79">
    <property type="entry name" value="HSP70 FAMILY PROTEIN (AFU_ORTHOLOGUE AFUA_1G15200)"/>
    <property type="match status" value="1"/>
</dbReference>